<protein>
    <recommendedName>
        <fullName evidence="3">SMI1/KNR4 family protein</fullName>
    </recommendedName>
</protein>
<dbReference type="EMBL" id="JBHUKU010000005">
    <property type="protein sequence ID" value="MFD2459278.1"/>
    <property type="molecule type" value="Genomic_DNA"/>
</dbReference>
<evidence type="ECO:0008006" key="3">
    <source>
        <dbReference type="Google" id="ProtNLM"/>
    </source>
</evidence>
<gene>
    <name evidence="1" type="ORF">ACFSYJ_11750</name>
</gene>
<keyword evidence="2" id="KW-1185">Reference proteome</keyword>
<comment type="caution">
    <text evidence="1">The sequence shown here is derived from an EMBL/GenBank/DDBJ whole genome shotgun (WGS) entry which is preliminary data.</text>
</comment>
<evidence type="ECO:0000313" key="2">
    <source>
        <dbReference type="Proteomes" id="UP001597419"/>
    </source>
</evidence>
<sequence>MAEADHFATIDRVGELFRGVVARGLRPGTVAGATDAEIDDMAAAQESPAVPVAAREVLRLVGKDKGPFAGGGGYFGVDGLRERAKQKALEFFDEATAPPAGFRDPEDMLVLLYHGGYLTCVVDGADLTAADPPVWLLEEDGTLRRQWAAVTDWFAGLCAEVGQLADELADARAHDRPDPGWAGYFERR</sequence>
<dbReference type="Proteomes" id="UP001597419">
    <property type="component" value="Unassembled WGS sequence"/>
</dbReference>
<proteinExistence type="predicted"/>
<organism evidence="1 2">
    <name type="scientific">Amycolatopsis samaneae</name>
    <dbReference type="NCBI Taxonomy" id="664691"/>
    <lineage>
        <taxon>Bacteria</taxon>
        <taxon>Bacillati</taxon>
        <taxon>Actinomycetota</taxon>
        <taxon>Actinomycetes</taxon>
        <taxon>Pseudonocardiales</taxon>
        <taxon>Pseudonocardiaceae</taxon>
        <taxon>Amycolatopsis</taxon>
    </lineage>
</organism>
<accession>A0ABW5GE69</accession>
<evidence type="ECO:0000313" key="1">
    <source>
        <dbReference type="EMBL" id="MFD2459278.1"/>
    </source>
</evidence>
<name>A0ABW5GE69_9PSEU</name>
<dbReference type="RefSeq" id="WP_345408102.1">
    <property type="nucleotide sequence ID" value="NZ_BAABHG010000025.1"/>
</dbReference>
<reference evidence="2" key="1">
    <citation type="journal article" date="2019" name="Int. J. Syst. Evol. Microbiol.">
        <title>The Global Catalogue of Microorganisms (GCM) 10K type strain sequencing project: providing services to taxonomists for standard genome sequencing and annotation.</title>
        <authorList>
            <consortium name="The Broad Institute Genomics Platform"/>
            <consortium name="The Broad Institute Genome Sequencing Center for Infectious Disease"/>
            <person name="Wu L."/>
            <person name="Ma J."/>
        </authorList>
    </citation>
    <scope>NUCLEOTIDE SEQUENCE [LARGE SCALE GENOMIC DNA]</scope>
    <source>
        <strain evidence="2">CGMCC 4.7643</strain>
    </source>
</reference>